<feature type="non-terminal residue" evidence="2">
    <location>
        <position position="1"/>
    </location>
</feature>
<dbReference type="Proteomes" id="UP001432027">
    <property type="component" value="Unassembled WGS sequence"/>
</dbReference>
<feature type="non-terminal residue" evidence="2">
    <location>
        <position position="124"/>
    </location>
</feature>
<protein>
    <submittedName>
        <fullName evidence="2">Uncharacterized protein</fullName>
    </submittedName>
</protein>
<reference evidence="2" key="1">
    <citation type="submission" date="2023-10" db="EMBL/GenBank/DDBJ databases">
        <title>Genome assembly of Pristionchus species.</title>
        <authorList>
            <person name="Yoshida K."/>
            <person name="Sommer R.J."/>
        </authorList>
    </citation>
    <scope>NUCLEOTIDE SEQUENCE</scope>
    <source>
        <strain evidence="2">RS0144</strain>
    </source>
</reference>
<dbReference type="EMBL" id="BTSX01000004">
    <property type="protein sequence ID" value="GMS91816.1"/>
    <property type="molecule type" value="Genomic_DNA"/>
</dbReference>
<evidence type="ECO:0000313" key="2">
    <source>
        <dbReference type="EMBL" id="GMS91816.1"/>
    </source>
</evidence>
<evidence type="ECO:0000256" key="1">
    <source>
        <dbReference type="SAM" id="MobiDB-lite"/>
    </source>
</evidence>
<dbReference type="AlphaFoldDB" id="A0AAV5T8D8"/>
<keyword evidence="4" id="KW-1185">Reference proteome</keyword>
<accession>A0AAV5T8D8</accession>
<gene>
    <name evidence="2" type="ORF">PENTCL1PPCAC_13991</name>
    <name evidence="3" type="ORF">PENTCL1PPCAC_30397</name>
</gene>
<sequence>LLEVGERQLVAHFLGGLLEIVHGRLLTEVLGALDDILADLAEHAIENLGLSGLDESMVVGLDVPALWLLVQLGGFLDELLLALMHGLTKKSRSRDGDNQSEKDDGRAHCEGERLREIGAGQCLT</sequence>
<proteinExistence type="predicted"/>
<name>A0AAV5T8D8_9BILA</name>
<organism evidence="2 4">
    <name type="scientific">Pristionchus entomophagus</name>
    <dbReference type="NCBI Taxonomy" id="358040"/>
    <lineage>
        <taxon>Eukaryota</taxon>
        <taxon>Metazoa</taxon>
        <taxon>Ecdysozoa</taxon>
        <taxon>Nematoda</taxon>
        <taxon>Chromadorea</taxon>
        <taxon>Rhabditida</taxon>
        <taxon>Rhabditina</taxon>
        <taxon>Diplogasteromorpha</taxon>
        <taxon>Diplogasteroidea</taxon>
        <taxon>Neodiplogasteridae</taxon>
        <taxon>Pristionchus</taxon>
    </lineage>
</organism>
<evidence type="ECO:0000313" key="4">
    <source>
        <dbReference type="Proteomes" id="UP001432027"/>
    </source>
</evidence>
<feature type="region of interest" description="Disordered" evidence="1">
    <location>
        <begin position="88"/>
        <end position="108"/>
    </location>
</feature>
<comment type="caution">
    <text evidence="2">The sequence shown here is derived from an EMBL/GenBank/DDBJ whole genome shotgun (WGS) entry which is preliminary data.</text>
</comment>
<evidence type="ECO:0000313" key="3">
    <source>
        <dbReference type="EMBL" id="GMT08223.1"/>
    </source>
</evidence>
<dbReference type="EMBL" id="BTSX01000038">
    <property type="protein sequence ID" value="GMT08223.1"/>
    <property type="molecule type" value="Genomic_DNA"/>
</dbReference>
<feature type="compositionally biased region" description="Basic and acidic residues" evidence="1">
    <location>
        <begin position="93"/>
        <end position="108"/>
    </location>
</feature>